<evidence type="ECO:0000256" key="1">
    <source>
        <dbReference type="ARBA" id="ARBA00018517"/>
    </source>
</evidence>
<dbReference type="InterPro" id="IPR004556">
    <property type="entry name" value="HemK-like"/>
</dbReference>
<dbReference type="GO" id="GO:0003676">
    <property type="term" value="F:nucleic acid binding"/>
    <property type="evidence" value="ECO:0007669"/>
    <property type="project" value="InterPro"/>
</dbReference>
<dbReference type="CDD" id="cd02440">
    <property type="entry name" value="AdoMet_MTases"/>
    <property type="match status" value="1"/>
</dbReference>
<dbReference type="InterPro" id="IPR052663">
    <property type="entry name" value="RF_glutamine_MTase_cyano"/>
</dbReference>
<dbReference type="Proteomes" id="UP000195557">
    <property type="component" value="Unassembled WGS sequence"/>
</dbReference>
<evidence type="ECO:0000256" key="7">
    <source>
        <dbReference type="ARBA" id="ARBA00048740"/>
    </source>
</evidence>
<comment type="catalytic activity">
    <reaction evidence="6">
        <text>a 5'-end (N(2),N(7)-dimethyl 5'-triphosphoguanosine)-ribonucleoside in snoRNA + S-adenosyl-L-methionine = a 5'-end (N(2),N(2),N(7)-trimethyl 5'-triphosphoguanosine)-ribonucleoside in snoRNA + S-adenosyl-L-homocysteine + H(+)</text>
        <dbReference type="Rhea" id="RHEA:78507"/>
        <dbReference type="Rhea" id="RHEA-COMP:19088"/>
        <dbReference type="Rhea" id="RHEA-COMP:19090"/>
        <dbReference type="ChEBI" id="CHEBI:15378"/>
        <dbReference type="ChEBI" id="CHEBI:57856"/>
        <dbReference type="ChEBI" id="CHEBI:59789"/>
        <dbReference type="ChEBI" id="CHEBI:167623"/>
        <dbReference type="ChEBI" id="CHEBI:172880"/>
    </reaction>
    <physiologicalReaction direction="left-to-right" evidence="6">
        <dbReference type="Rhea" id="RHEA:78508"/>
    </physiologicalReaction>
</comment>
<evidence type="ECO:0000256" key="6">
    <source>
        <dbReference type="ARBA" id="ARBA00047418"/>
    </source>
</evidence>
<reference evidence="11" key="1">
    <citation type="submission" date="2017-04" db="EMBL/GenBank/DDBJ databases">
        <title>Population genomics of picophytoplankton unveils novel chromosome hypervariability.</title>
        <authorList>
            <consortium name="DOE Joint Genome Institute"/>
            <person name="Blanc-Mathieu R."/>
            <person name="Krasovec M."/>
            <person name="Hebrard M."/>
            <person name="Yau S."/>
            <person name="Desgranges E."/>
            <person name="Martin J."/>
            <person name="Schackwitz W."/>
            <person name="Kuo A."/>
            <person name="Salin G."/>
            <person name="Donnadieu C."/>
            <person name="Desdevises Y."/>
            <person name="Sanchez-Ferandin S."/>
            <person name="Moreau H."/>
            <person name="Rivals E."/>
            <person name="Grigoriev I.V."/>
            <person name="Grimsley N."/>
            <person name="Eyre-Walker A."/>
            <person name="Piganeau G."/>
        </authorList>
    </citation>
    <scope>NUCLEOTIDE SEQUENCE [LARGE SCALE GENOMIC DNA]</scope>
    <source>
        <strain evidence="11">RCC 1115</strain>
    </source>
</reference>
<dbReference type="InterPro" id="IPR002052">
    <property type="entry name" value="DNA_methylase_N6_adenine_CS"/>
</dbReference>
<evidence type="ECO:0000256" key="5">
    <source>
        <dbReference type="ARBA" id="ARBA00025783"/>
    </source>
</evidence>
<keyword evidence="3 11" id="KW-0808">Transferase</keyword>
<dbReference type="PROSITE" id="PS00092">
    <property type="entry name" value="N6_MTASE"/>
    <property type="match status" value="1"/>
</dbReference>
<dbReference type="Pfam" id="PF09445">
    <property type="entry name" value="Methyltransf_15"/>
    <property type="match status" value="1"/>
</dbReference>
<evidence type="ECO:0000256" key="10">
    <source>
        <dbReference type="ARBA" id="ARBA00049790"/>
    </source>
</evidence>
<organism evidence="11">
    <name type="scientific">Ostreococcus tauri</name>
    <name type="common">Marine green alga</name>
    <dbReference type="NCBI Taxonomy" id="70448"/>
    <lineage>
        <taxon>Eukaryota</taxon>
        <taxon>Viridiplantae</taxon>
        <taxon>Chlorophyta</taxon>
        <taxon>Mamiellophyceae</taxon>
        <taxon>Mamiellales</taxon>
        <taxon>Bathycoccaceae</taxon>
        <taxon>Ostreococcus</taxon>
    </lineage>
</organism>
<proteinExistence type="inferred from homology"/>
<dbReference type="GO" id="GO:0008276">
    <property type="term" value="F:protein methyltransferase activity"/>
    <property type="evidence" value="ECO:0007669"/>
    <property type="project" value="InterPro"/>
</dbReference>
<evidence type="ECO:0000313" key="11">
    <source>
        <dbReference type="EMBL" id="OUS41772.1"/>
    </source>
</evidence>
<keyword evidence="4" id="KW-0949">S-adenosyl-L-methionine</keyword>
<dbReference type="GO" id="GO:0036261">
    <property type="term" value="P:7-methylguanosine cap hypermethylation"/>
    <property type="evidence" value="ECO:0007669"/>
    <property type="project" value="InterPro"/>
</dbReference>
<comment type="similarity">
    <text evidence="5">Belongs to the methyltransferase superfamily. Trimethylguanosine synthase family.</text>
</comment>
<dbReference type="PANTHER" id="PTHR47441">
    <property type="match status" value="1"/>
</dbReference>
<dbReference type="PANTHER" id="PTHR47441:SF3">
    <property type="entry name" value="RELEASE FACTOR GLUTAMINE METHYLTRANSFERASE"/>
    <property type="match status" value="1"/>
</dbReference>
<evidence type="ECO:0000256" key="3">
    <source>
        <dbReference type="ARBA" id="ARBA00022679"/>
    </source>
</evidence>
<protein>
    <recommendedName>
        <fullName evidence="1">Trimethylguanosine synthase</fullName>
    </recommendedName>
    <alternativeName>
        <fullName evidence="10">Cap-specific guanine-N(2) methyltransferase</fullName>
    </alternativeName>
</protein>
<dbReference type="InterPro" id="IPR029063">
    <property type="entry name" value="SAM-dependent_MTases_sf"/>
</dbReference>
<comment type="catalytic activity">
    <reaction evidence="9">
        <text>a 5'-end (N(7)-methyl 5'-triphosphoguanosine)-ribonucleoside in snRNA + S-adenosyl-L-methionine = a 5'-end (N(2),N(7)-dimethyl 5'-triphosphoguanosine)-ribonucleoside in snRNA + S-adenosyl-L-homocysteine + H(+)</text>
        <dbReference type="Rhea" id="RHEA:78471"/>
        <dbReference type="Rhea" id="RHEA-COMP:19085"/>
        <dbReference type="Rhea" id="RHEA-COMP:19087"/>
        <dbReference type="ChEBI" id="CHEBI:15378"/>
        <dbReference type="ChEBI" id="CHEBI:57856"/>
        <dbReference type="ChEBI" id="CHEBI:59789"/>
        <dbReference type="ChEBI" id="CHEBI:156461"/>
        <dbReference type="ChEBI" id="CHEBI:172880"/>
    </reaction>
    <physiologicalReaction direction="left-to-right" evidence="9">
        <dbReference type="Rhea" id="RHEA:78472"/>
    </physiologicalReaction>
</comment>
<evidence type="ECO:0000256" key="2">
    <source>
        <dbReference type="ARBA" id="ARBA00022603"/>
    </source>
</evidence>
<dbReference type="InterPro" id="IPR019012">
    <property type="entry name" value="RNA_cap_Gua-N2-MeTrfase"/>
</dbReference>
<dbReference type="AlphaFoldDB" id="A0A1Y5I3K5"/>
<dbReference type="EMBL" id="KZ155840">
    <property type="protein sequence ID" value="OUS41772.1"/>
    <property type="molecule type" value="Genomic_DNA"/>
</dbReference>
<evidence type="ECO:0000256" key="4">
    <source>
        <dbReference type="ARBA" id="ARBA00022691"/>
    </source>
</evidence>
<evidence type="ECO:0000256" key="9">
    <source>
        <dbReference type="ARBA" id="ARBA00049075"/>
    </source>
</evidence>
<gene>
    <name evidence="11" type="ORF">BE221DRAFT_64624</name>
</gene>
<evidence type="ECO:0000256" key="8">
    <source>
        <dbReference type="ARBA" id="ARBA00048763"/>
    </source>
</evidence>
<sequence>MVPRESIPTILIELPGKIHERTAKVLEWRQWARDQAKIAVENRTKHIDDPSLENLLVEIDWLVQDNISKPDGVTQRFLKYVSMTASIPETWENSCLRLSLDELSLLWTRRLLNRVPLQYLTNMAYWRDLTLVVTPAVLIPRPETEMVIDFALEARHKYHSSCVVNAQSALELQRGAWLDLGTGSGAIAIALAHSFITDHAASVPPIYAVDVSPEACSIAEHNVKRYRLQQSIHIVQGSWFRALDGEKNKNIKFAGIVSNPPYIPKEDLDFLQPEVQHEPALALDGGCGNGLDSLHEICMDSKNHLMNGGILILETHGDEQVTIIEKVLRDSGLFTQIEVRHDCAGVKRFVISQRRFD</sequence>
<name>A0A1Y5I3K5_OSTTA</name>
<dbReference type="SUPFAM" id="SSF53335">
    <property type="entry name" value="S-adenosyl-L-methionine-dependent methyltransferases"/>
    <property type="match status" value="1"/>
</dbReference>
<accession>A0A1Y5I3K5</accession>
<keyword evidence="2 11" id="KW-0489">Methyltransferase</keyword>
<comment type="catalytic activity">
    <reaction evidence="7">
        <text>a 5'-end (N(7)-methyl 5'-triphosphoguanosine)-ribonucleoside in snoRNA + S-adenosyl-L-methionine = a 5'-end (N(2),N(7)-dimethyl 5'-triphosphoguanosine)-ribonucleoside in snoRNA + S-adenosyl-L-homocysteine + H(+)</text>
        <dbReference type="Rhea" id="RHEA:78475"/>
        <dbReference type="Rhea" id="RHEA-COMP:19086"/>
        <dbReference type="Rhea" id="RHEA-COMP:19088"/>
        <dbReference type="ChEBI" id="CHEBI:15378"/>
        <dbReference type="ChEBI" id="CHEBI:57856"/>
        <dbReference type="ChEBI" id="CHEBI:59789"/>
        <dbReference type="ChEBI" id="CHEBI:156461"/>
        <dbReference type="ChEBI" id="CHEBI:172880"/>
    </reaction>
    <physiologicalReaction direction="left-to-right" evidence="7">
        <dbReference type="Rhea" id="RHEA:78476"/>
    </physiologicalReaction>
</comment>
<dbReference type="Gene3D" id="3.40.50.150">
    <property type="entry name" value="Vaccinia Virus protein VP39"/>
    <property type="match status" value="1"/>
</dbReference>
<dbReference type="NCBIfam" id="TIGR00536">
    <property type="entry name" value="hemK_fam"/>
    <property type="match status" value="1"/>
</dbReference>
<comment type="catalytic activity">
    <reaction evidence="8">
        <text>a 5'-end (N(2),N(7)-dimethyl 5'-triphosphoguanosine)-ribonucleoside in snRNA + S-adenosyl-L-methionine = a 5'-end (N(2),N(2),N(7)-trimethyl 5'-triphosphoguanosine)-ribonucleoside in snRNA + S-adenosyl-L-homocysteine + H(+)</text>
        <dbReference type="Rhea" id="RHEA:78479"/>
        <dbReference type="Rhea" id="RHEA-COMP:19087"/>
        <dbReference type="Rhea" id="RHEA-COMP:19089"/>
        <dbReference type="ChEBI" id="CHEBI:15378"/>
        <dbReference type="ChEBI" id="CHEBI:57856"/>
        <dbReference type="ChEBI" id="CHEBI:59789"/>
        <dbReference type="ChEBI" id="CHEBI:167623"/>
        <dbReference type="ChEBI" id="CHEBI:172880"/>
    </reaction>
    <physiologicalReaction direction="left-to-right" evidence="8">
        <dbReference type="Rhea" id="RHEA:78480"/>
    </physiologicalReaction>
</comment>